<dbReference type="InterPro" id="IPR050196">
    <property type="entry name" value="Cytochrome_P450_Monoox"/>
</dbReference>
<evidence type="ECO:0000256" key="1">
    <source>
        <dbReference type="ARBA" id="ARBA00001971"/>
    </source>
</evidence>
<dbReference type="InterPro" id="IPR036396">
    <property type="entry name" value="Cyt_P450_sf"/>
</dbReference>
<organism evidence="8 9">
    <name type="scientific">Glossina brevipalpis</name>
    <dbReference type="NCBI Taxonomy" id="37001"/>
    <lineage>
        <taxon>Eukaryota</taxon>
        <taxon>Metazoa</taxon>
        <taxon>Ecdysozoa</taxon>
        <taxon>Arthropoda</taxon>
        <taxon>Hexapoda</taxon>
        <taxon>Insecta</taxon>
        <taxon>Pterygota</taxon>
        <taxon>Neoptera</taxon>
        <taxon>Endopterygota</taxon>
        <taxon>Diptera</taxon>
        <taxon>Brachycera</taxon>
        <taxon>Muscomorpha</taxon>
        <taxon>Hippoboscoidea</taxon>
        <taxon>Glossinidae</taxon>
        <taxon>Glossina</taxon>
    </lineage>
</organism>
<evidence type="ECO:0000256" key="4">
    <source>
        <dbReference type="ARBA" id="ARBA00022723"/>
    </source>
</evidence>
<protein>
    <recommendedName>
        <fullName evidence="10">Cytochrome P450</fullName>
    </recommendedName>
</protein>
<dbReference type="Gene3D" id="1.10.630.10">
    <property type="entry name" value="Cytochrome P450"/>
    <property type="match status" value="1"/>
</dbReference>
<dbReference type="InterPro" id="IPR001128">
    <property type="entry name" value="Cyt_P450"/>
</dbReference>
<evidence type="ECO:0000256" key="6">
    <source>
        <dbReference type="ARBA" id="ARBA00023004"/>
    </source>
</evidence>
<keyword evidence="4" id="KW-0479">Metal-binding</keyword>
<dbReference type="GO" id="GO:0005506">
    <property type="term" value="F:iron ion binding"/>
    <property type="evidence" value="ECO:0007669"/>
    <property type="project" value="InterPro"/>
</dbReference>
<dbReference type="GO" id="GO:0020037">
    <property type="term" value="F:heme binding"/>
    <property type="evidence" value="ECO:0007669"/>
    <property type="project" value="InterPro"/>
</dbReference>
<evidence type="ECO:0000256" key="2">
    <source>
        <dbReference type="ARBA" id="ARBA00010617"/>
    </source>
</evidence>
<accession>A0A1A9WN05</accession>
<keyword evidence="7" id="KW-0503">Monooxygenase</keyword>
<evidence type="ECO:0000256" key="5">
    <source>
        <dbReference type="ARBA" id="ARBA00023002"/>
    </source>
</evidence>
<reference evidence="9" key="1">
    <citation type="submission" date="2014-03" db="EMBL/GenBank/DDBJ databases">
        <authorList>
            <person name="Aksoy S."/>
            <person name="Warren W."/>
            <person name="Wilson R.K."/>
        </authorList>
    </citation>
    <scope>NUCLEOTIDE SEQUENCE [LARGE SCALE GENOMIC DNA]</scope>
    <source>
        <strain evidence="9">IAEA</strain>
    </source>
</reference>
<sequence length="130" mass="15116">VYKTVIRKSAEFPHLVKVWIGPKLLIFLYDPRDVELLLSSQVFIDKASEYRFFKPWLGDGLLISTGDKWRSHRKLIAPTFHLNVLKSFINLFNENSKNVVRKLETEIGKTFDCHDYMSEATVEILLGKCV</sequence>
<evidence type="ECO:0000256" key="7">
    <source>
        <dbReference type="ARBA" id="ARBA00023033"/>
    </source>
</evidence>
<comment type="cofactor">
    <cofactor evidence="1">
        <name>heme</name>
        <dbReference type="ChEBI" id="CHEBI:30413"/>
    </cofactor>
</comment>
<evidence type="ECO:0000313" key="9">
    <source>
        <dbReference type="Proteomes" id="UP000091820"/>
    </source>
</evidence>
<dbReference type="STRING" id="37001.A0A1A9WN05"/>
<keyword evidence="6" id="KW-0408">Iron</keyword>
<evidence type="ECO:0000256" key="3">
    <source>
        <dbReference type="ARBA" id="ARBA00022617"/>
    </source>
</evidence>
<dbReference type="EnsemblMetazoa" id="GBRI025590-RA">
    <property type="protein sequence ID" value="GBRI025590-PA"/>
    <property type="gene ID" value="GBRI025590"/>
</dbReference>
<dbReference type="PANTHER" id="PTHR24291:SF106">
    <property type="entry name" value="CYTOCHROME P450 4G1-RELATED"/>
    <property type="match status" value="1"/>
</dbReference>
<dbReference type="GO" id="GO:0004497">
    <property type="term" value="F:monooxygenase activity"/>
    <property type="evidence" value="ECO:0007669"/>
    <property type="project" value="UniProtKB-KW"/>
</dbReference>
<dbReference type="SUPFAM" id="SSF48264">
    <property type="entry name" value="Cytochrome P450"/>
    <property type="match status" value="1"/>
</dbReference>
<keyword evidence="3" id="KW-0349">Heme</keyword>
<dbReference type="GO" id="GO:0016705">
    <property type="term" value="F:oxidoreductase activity, acting on paired donors, with incorporation or reduction of molecular oxygen"/>
    <property type="evidence" value="ECO:0007669"/>
    <property type="project" value="InterPro"/>
</dbReference>
<reference evidence="8" key="2">
    <citation type="submission" date="2020-05" db="UniProtKB">
        <authorList>
            <consortium name="EnsemblMetazoa"/>
        </authorList>
    </citation>
    <scope>IDENTIFICATION</scope>
    <source>
        <strain evidence="8">IAEA</strain>
    </source>
</reference>
<keyword evidence="9" id="KW-1185">Reference proteome</keyword>
<dbReference type="Proteomes" id="UP000091820">
    <property type="component" value="Unassembled WGS sequence"/>
</dbReference>
<keyword evidence="5" id="KW-0560">Oxidoreductase</keyword>
<proteinExistence type="inferred from homology"/>
<dbReference type="VEuPathDB" id="VectorBase:GBRI025590"/>
<dbReference type="AlphaFoldDB" id="A0A1A9WN05"/>
<name>A0A1A9WN05_9MUSC</name>
<comment type="similarity">
    <text evidence="2">Belongs to the cytochrome P450 family.</text>
</comment>
<dbReference type="PANTHER" id="PTHR24291">
    <property type="entry name" value="CYTOCHROME P450 FAMILY 4"/>
    <property type="match status" value="1"/>
</dbReference>
<evidence type="ECO:0000313" key="8">
    <source>
        <dbReference type="EnsemblMetazoa" id="GBRI025590-PA"/>
    </source>
</evidence>
<evidence type="ECO:0008006" key="10">
    <source>
        <dbReference type="Google" id="ProtNLM"/>
    </source>
</evidence>
<dbReference type="Pfam" id="PF00067">
    <property type="entry name" value="p450"/>
    <property type="match status" value="1"/>
</dbReference>